<dbReference type="GO" id="GO:0008360">
    <property type="term" value="P:regulation of cell shape"/>
    <property type="evidence" value="ECO:0007669"/>
    <property type="project" value="UniProtKB-KW"/>
</dbReference>
<dbReference type="OrthoDB" id="9792313at2"/>
<reference evidence="9 10" key="1">
    <citation type="submission" date="2018-06" db="EMBL/GenBank/DDBJ databases">
        <title>Genomic Encyclopedia of Type Strains, Phase IV (KMG-IV): sequencing the most valuable type-strain genomes for metagenomic binning, comparative biology and taxonomic classification.</title>
        <authorList>
            <person name="Goeker M."/>
        </authorList>
    </citation>
    <scope>NUCLEOTIDE SEQUENCE [LARGE SCALE GENOMIC DNA]</scope>
    <source>
        <strain evidence="9 10">DSM 15140</strain>
    </source>
</reference>
<organism evidence="9 10">
    <name type="scientific">Paraliobacillus ryukyuensis</name>
    <dbReference type="NCBI Taxonomy" id="200904"/>
    <lineage>
        <taxon>Bacteria</taxon>
        <taxon>Bacillati</taxon>
        <taxon>Bacillota</taxon>
        <taxon>Bacilli</taxon>
        <taxon>Bacillales</taxon>
        <taxon>Bacillaceae</taxon>
        <taxon>Paraliobacillus</taxon>
    </lineage>
</organism>
<evidence type="ECO:0000313" key="9">
    <source>
        <dbReference type="EMBL" id="RBO92094.1"/>
    </source>
</evidence>
<feature type="transmembrane region" description="Helical" evidence="7">
    <location>
        <begin position="9"/>
        <end position="27"/>
    </location>
</feature>
<dbReference type="GO" id="GO:0005886">
    <property type="term" value="C:plasma membrane"/>
    <property type="evidence" value="ECO:0007669"/>
    <property type="project" value="TreeGrafter"/>
</dbReference>
<keyword evidence="7" id="KW-1133">Transmembrane helix</keyword>
<keyword evidence="6" id="KW-0175">Coiled coil</keyword>
<dbReference type="Proteomes" id="UP000252254">
    <property type="component" value="Unassembled WGS sequence"/>
</dbReference>
<dbReference type="Pfam" id="PF04085">
    <property type="entry name" value="MreC"/>
    <property type="match status" value="1"/>
</dbReference>
<gene>
    <name evidence="9" type="ORF">DES48_11620</name>
</gene>
<evidence type="ECO:0000256" key="1">
    <source>
        <dbReference type="ARBA" id="ARBA00009369"/>
    </source>
</evidence>
<keyword evidence="7" id="KW-0812">Transmembrane</keyword>
<dbReference type="InterPro" id="IPR042177">
    <property type="entry name" value="Cell/Rod_1"/>
</dbReference>
<evidence type="ECO:0000256" key="4">
    <source>
        <dbReference type="ARBA" id="ARBA00032089"/>
    </source>
</evidence>
<dbReference type="PANTHER" id="PTHR34138:SF1">
    <property type="entry name" value="CELL SHAPE-DETERMINING PROTEIN MREC"/>
    <property type="match status" value="1"/>
</dbReference>
<comment type="function">
    <text evidence="5">Involved in formation and maintenance of cell shape.</text>
</comment>
<feature type="domain" description="Rod shape-determining protein MreC beta-barrel core" evidence="8">
    <location>
        <begin position="124"/>
        <end position="277"/>
    </location>
</feature>
<dbReference type="Gene3D" id="2.40.10.350">
    <property type="entry name" value="Rod shape-determining protein MreC, domain 2"/>
    <property type="match status" value="1"/>
</dbReference>
<feature type="coiled-coil region" evidence="6">
    <location>
        <begin position="68"/>
        <end position="112"/>
    </location>
</feature>
<keyword evidence="7" id="KW-0472">Membrane</keyword>
<dbReference type="PIRSF" id="PIRSF038471">
    <property type="entry name" value="MreC"/>
    <property type="match status" value="1"/>
</dbReference>
<name>A0A366DS48_9BACI</name>
<dbReference type="InterPro" id="IPR007221">
    <property type="entry name" value="MreC"/>
</dbReference>
<dbReference type="RefSeq" id="WP_113870128.1">
    <property type="nucleotide sequence ID" value="NZ_BAABQN010000003.1"/>
</dbReference>
<protein>
    <recommendedName>
        <fullName evidence="2 5">Cell shape-determining protein MreC</fullName>
    </recommendedName>
    <alternativeName>
        <fullName evidence="4 5">Cell shape protein MreC</fullName>
    </alternativeName>
</protein>
<proteinExistence type="inferred from homology"/>
<evidence type="ECO:0000256" key="5">
    <source>
        <dbReference type="PIRNR" id="PIRNR038471"/>
    </source>
</evidence>
<evidence type="ECO:0000256" key="6">
    <source>
        <dbReference type="SAM" id="Coils"/>
    </source>
</evidence>
<comment type="caution">
    <text evidence="9">The sequence shown here is derived from an EMBL/GenBank/DDBJ whole genome shotgun (WGS) entry which is preliminary data.</text>
</comment>
<evidence type="ECO:0000313" key="10">
    <source>
        <dbReference type="Proteomes" id="UP000252254"/>
    </source>
</evidence>
<keyword evidence="10" id="KW-1185">Reference proteome</keyword>
<evidence type="ECO:0000259" key="8">
    <source>
        <dbReference type="Pfam" id="PF04085"/>
    </source>
</evidence>
<dbReference type="Gene3D" id="2.40.10.340">
    <property type="entry name" value="Rod shape-determining protein MreC, domain 1"/>
    <property type="match status" value="1"/>
</dbReference>
<dbReference type="PANTHER" id="PTHR34138">
    <property type="entry name" value="CELL SHAPE-DETERMINING PROTEIN MREC"/>
    <property type="match status" value="1"/>
</dbReference>
<evidence type="ECO:0000256" key="3">
    <source>
        <dbReference type="ARBA" id="ARBA00022960"/>
    </source>
</evidence>
<accession>A0A366DS48</accession>
<dbReference type="STRING" id="200904.GCA_900168775_02367"/>
<dbReference type="EMBL" id="QNRI01000016">
    <property type="protein sequence ID" value="RBO92094.1"/>
    <property type="molecule type" value="Genomic_DNA"/>
</dbReference>
<dbReference type="AlphaFoldDB" id="A0A366DS48"/>
<evidence type="ECO:0000256" key="7">
    <source>
        <dbReference type="SAM" id="Phobius"/>
    </source>
</evidence>
<dbReference type="InterPro" id="IPR055342">
    <property type="entry name" value="MreC_beta-barrel_core"/>
</dbReference>
<dbReference type="NCBIfam" id="TIGR00219">
    <property type="entry name" value="mreC"/>
    <property type="match status" value="1"/>
</dbReference>
<dbReference type="InterPro" id="IPR042175">
    <property type="entry name" value="Cell/Rod_MreC_2"/>
</dbReference>
<keyword evidence="3 5" id="KW-0133">Cell shape</keyword>
<sequence>MFFFRRKRLFTILIGIIILVGLIGFSIQERDHITAPEQFVKDATGWLQQAIHTPVDYVTNVFSNIDDVKNVYQENQQLKESLEQYQQTLYEVQELRKENEELTSIIDKTESDSLSSYNPIQASVISRSPEKWFKQVTINKGKQDGVEKNMAVITGTGMIGKIQTVSQFSSTILLLNGFDRSNRISVNVNIADQDEDASGFILGYDEDRKALLLEFTDYNEAVKAGEFVFSSGLGGVFPKGLEIGEVQEVTTDQYGLTQIAYVKPSSDLTDLQHVIVVDRVMDNASDSQQEEEE</sequence>
<evidence type="ECO:0000256" key="2">
    <source>
        <dbReference type="ARBA" id="ARBA00013855"/>
    </source>
</evidence>
<comment type="similarity">
    <text evidence="1 5">Belongs to the MreC family.</text>
</comment>